<accession>A0A2I0ILU0</accession>
<keyword evidence="3 12" id="KW-0052">Apoplast</keyword>
<dbReference type="InterPro" id="IPR019780">
    <property type="entry name" value="Germin_Mn-BS"/>
</dbReference>
<dbReference type="SUPFAM" id="SSF51182">
    <property type="entry name" value="RmlC-like cupins"/>
    <property type="match status" value="1"/>
</dbReference>
<evidence type="ECO:0000256" key="12">
    <source>
        <dbReference type="RuleBase" id="RU366015"/>
    </source>
</evidence>
<evidence type="ECO:0000256" key="6">
    <source>
        <dbReference type="ARBA" id="ARBA00022729"/>
    </source>
</evidence>
<evidence type="ECO:0000256" key="11">
    <source>
        <dbReference type="PIRSR" id="PIRSR601929-2"/>
    </source>
</evidence>
<feature type="binding site" evidence="11">
    <location>
        <position position="19"/>
    </location>
    <ligand>
        <name>Mn(2+)</name>
        <dbReference type="ChEBI" id="CHEBI:29035"/>
    </ligand>
</feature>
<evidence type="ECO:0000313" key="15">
    <source>
        <dbReference type="Proteomes" id="UP000233551"/>
    </source>
</evidence>
<evidence type="ECO:0000256" key="9">
    <source>
        <dbReference type="ARBA" id="ARBA00023211"/>
    </source>
</evidence>
<feature type="binding site" evidence="11">
    <location>
        <position position="24"/>
    </location>
    <ligand>
        <name>Mn(2+)</name>
        <dbReference type="ChEBI" id="CHEBI:29035"/>
    </ligand>
</feature>
<dbReference type="Gene3D" id="2.60.120.10">
    <property type="entry name" value="Jelly Rolls"/>
    <property type="match status" value="1"/>
</dbReference>
<dbReference type="Proteomes" id="UP000233551">
    <property type="component" value="Unassembled WGS sequence"/>
</dbReference>
<gene>
    <name evidence="14" type="ORF">CRG98_035298</name>
</gene>
<dbReference type="PANTHER" id="PTHR31238">
    <property type="entry name" value="GERMIN-LIKE PROTEIN SUBFAMILY 3 MEMBER 3"/>
    <property type="match status" value="1"/>
</dbReference>
<keyword evidence="8" id="KW-0325">Glycoprotein</keyword>
<dbReference type="InterPro" id="IPR006045">
    <property type="entry name" value="Cupin_1"/>
</dbReference>
<dbReference type="PRINTS" id="PR00325">
    <property type="entry name" value="GERMIN"/>
</dbReference>
<evidence type="ECO:0000256" key="1">
    <source>
        <dbReference type="ARBA" id="ARBA00004271"/>
    </source>
</evidence>
<dbReference type="PROSITE" id="PS00725">
    <property type="entry name" value="GERMIN"/>
    <property type="match status" value="1"/>
</dbReference>
<keyword evidence="9 10" id="KW-0464">Manganese</keyword>
<evidence type="ECO:0000256" key="2">
    <source>
        <dbReference type="ARBA" id="ARBA00007456"/>
    </source>
</evidence>
<keyword evidence="5 10" id="KW-0479">Metal-binding</keyword>
<feature type="binding site" evidence="11">
    <location>
        <position position="17"/>
    </location>
    <ligand>
        <name>Mn(2+)</name>
        <dbReference type="ChEBI" id="CHEBI:29035"/>
    </ligand>
</feature>
<dbReference type="GO" id="GO:0030145">
    <property type="term" value="F:manganese ion binding"/>
    <property type="evidence" value="ECO:0007669"/>
    <property type="project" value="UniProtKB-UniRule"/>
</dbReference>
<evidence type="ECO:0000259" key="13">
    <source>
        <dbReference type="SMART" id="SM00835"/>
    </source>
</evidence>
<evidence type="ECO:0000256" key="4">
    <source>
        <dbReference type="ARBA" id="ARBA00022525"/>
    </source>
</evidence>
<dbReference type="InterPro" id="IPR001929">
    <property type="entry name" value="Germin"/>
</dbReference>
<dbReference type="InterPro" id="IPR014710">
    <property type="entry name" value="RmlC-like_jellyroll"/>
</dbReference>
<evidence type="ECO:0000256" key="10">
    <source>
        <dbReference type="PIRSR" id="PIRSR601929-1"/>
    </source>
</evidence>
<sequence>MSFVRADLEPGGINPPHFHPRATEIVFVLEGKVYSGFVDTQNRVFSRVIEKGEVMVFPRGLLHFQMNVGYERATILGSFDSQNPGLQRIANAVFGSGIEEGLLEKAFGLSPKELAKLRRKFASEHKE</sequence>
<comment type="caution">
    <text evidence="14">The sequence shown here is derived from an EMBL/GenBank/DDBJ whole genome shotgun (WGS) entry which is preliminary data.</text>
</comment>
<dbReference type="GO" id="GO:0048046">
    <property type="term" value="C:apoplast"/>
    <property type="evidence" value="ECO:0007669"/>
    <property type="project" value="UniProtKB-SubCell"/>
</dbReference>
<keyword evidence="7" id="KW-1015">Disulfide bond</keyword>
<evidence type="ECO:0000256" key="7">
    <source>
        <dbReference type="ARBA" id="ARBA00023157"/>
    </source>
</evidence>
<evidence type="ECO:0000313" key="14">
    <source>
        <dbReference type="EMBL" id="PKI44316.1"/>
    </source>
</evidence>
<feature type="binding site" evidence="10">
    <location>
        <position position="24"/>
    </location>
    <ligand>
        <name>oxalate</name>
        <dbReference type="ChEBI" id="CHEBI:30623"/>
    </ligand>
</feature>
<comment type="similarity">
    <text evidence="2 12">Belongs to the germin family.</text>
</comment>
<dbReference type="Pfam" id="PF00190">
    <property type="entry name" value="Cupin_1"/>
    <property type="match status" value="1"/>
</dbReference>
<keyword evidence="6" id="KW-0732">Signal</keyword>
<keyword evidence="4 12" id="KW-0964">Secreted</keyword>
<evidence type="ECO:0000256" key="5">
    <source>
        <dbReference type="ARBA" id="ARBA00022723"/>
    </source>
</evidence>
<evidence type="ECO:0000256" key="3">
    <source>
        <dbReference type="ARBA" id="ARBA00022523"/>
    </source>
</evidence>
<dbReference type="SMART" id="SM00835">
    <property type="entry name" value="Cupin_1"/>
    <property type="match status" value="1"/>
</dbReference>
<protein>
    <recommendedName>
        <fullName evidence="12">Germin-like protein</fullName>
    </recommendedName>
</protein>
<name>A0A2I0ILU0_PUNGR</name>
<feature type="binding site" evidence="11">
    <location>
        <position position="63"/>
    </location>
    <ligand>
        <name>Mn(2+)</name>
        <dbReference type="ChEBI" id="CHEBI:29035"/>
    </ligand>
</feature>
<organism evidence="14 15">
    <name type="scientific">Punica granatum</name>
    <name type="common">Pomegranate</name>
    <dbReference type="NCBI Taxonomy" id="22663"/>
    <lineage>
        <taxon>Eukaryota</taxon>
        <taxon>Viridiplantae</taxon>
        <taxon>Streptophyta</taxon>
        <taxon>Embryophyta</taxon>
        <taxon>Tracheophyta</taxon>
        <taxon>Spermatophyta</taxon>
        <taxon>Magnoliopsida</taxon>
        <taxon>eudicotyledons</taxon>
        <taxon>Gunneridae</taxon>
        <taxon>Pentapetalae</taxon>
        <taxon>rosids</taxon>
        <taxon>malvids</taxon>
        <taxon>Myrtales</taxon>
        <taxon>Lythraceae</taxon>
        <taxon>Punica</taxon>
    </lineage>
</organism>
<reference evidence="14 15" key="1">
    <citation type="submission" date="2017-11" db="EMBL/GenBank/DDBJ databases">
        <title>De-novo sequencing of pomegranate (Punica granatum L.) genome.</title>
        <authorList>
            <person name="Akparov Z."/>
            <person name="Amiraslanov A."/>
            <person name="Hajiyeva S."/>
            <person name="Abbasov M."/>
            <person name="Kaur K."/>
            <person name="Hamwieh A."/>
            <person name="Solovyev V."/>
            <person name="Salamov A."/>
            <person name="Braich B."/>
            <person name="Kosarev P."/>
            <person name="Mahmoud A."/>
            <person name="Hajiyev E."/>
            <person name="Babayeva S."/>
            <person name="Izzatullayeva V."/>
            <person name="Mammadov A."/>
            <person name="Mammadov A."/>
            <person name="Sharifova S."/>
            <person name="Ojaghi J."/>
            <person name="Eynullazada K."/>
            <person name="Bayramov B."/>
            <person name="Abdulazimova A."/>
            <person name="Shahmuradov I."/>
        </authorList>
    </citation>
    <scope>NUCLEOTIDE SEQUENCE [LARGE SCALE GENOMIC DNA]</scope>
    <source>
        <strain evidence="15">cv. AG2017</strain>
        <tissue evidence="14">Leaf</tissue>
    </source>
</reference>
<feature type="binding site" evidence="10">
    <location>
        <position position="19"/>
    </location>
    <ligand>
        <name>oxalate</name>
        <dbReference type="ChEBI" id="CHEBI:30623"/>
    </ligand>
</feature>
<comment type="subcellular location">
    <subcellularLocation>
        <location evidence="1 12">Secreted</location>
        <location evidence="1 12">Extracellular space</location>
        <location evidence="1 12">Apoplast</location>
    </subcellularLocation>
</comment>
<dbReference type="AlphaFoldDB" id="A0A2I0ILU0"/>
<keyword evidence="15" id="KW-1185">Reference proteome</keyword>
<dbReference type="InterPro" id="IPR011051">
    <property type="entry name" value="RmlC_Cupin_sf"/>
</dbReference>
<dbReference type="EMBL" id="PGOL01002923">
    <property type="protein sequence ID" value="PKI44316.1"/>
    <property type="molecule type" value="Genomic_DNA"/>
</dbReference>
<dbReference type="STRING" id="22663.A0A2I0ILU0"/>
<feature type="domain" description="Cupin type-1" evidence="13">
    <location>
        <begin position="1"/>
        <end position="115"/>
    </location>
</feature>
<feature type="binding site" evidence="10">
    <location>
        <position position="14"/>
    </location>
    <ligand>
        <name>oxalate</name>
        <dbReference type="ChEBI" id="CHEBI:30623"/>
    </ligand>
</feature>
<proteinExistence type="inferred from homology"/>
<evidence type="ECO:0000256" key="8">
    <source>
        <dbReference type="ARBA" id="ARBA00023180"/>
    </source>
</evidence>
<dbReference type="CDD" id="cd02241">
    <property type="entry name" value="cupin_OxOx"/>
    <property type="match status" value="1"/>
</dbReference>